<dbReference type="OrthoDB" id="4774250at2"/>
<evidence type="ECO:0000313" key="1">
    <source>
        <dbReference type="EMBL" id="TFD79241.1"/>
    </source>
</evidence>
<dbReference type="RefSeq" id="WP_134523081.1">
    <property type="nucleotide sequence ID" value="NZ_SOHH01000056.1"/>
</dbReference>
<accession>A0A4R9BA15</accession>
<dbReference type="AlphaFoldDB" id="A0A4R9BA15"/>
<organism evidence="1 2">
    <name type="scientific">Cryobacterium fucosi</name>
    <dbReference type="NCBI Taxonomy" id="1259157"/>
    <lineage>
        <taxon>Bacteria</taxon>
        <taxon>Bacillati</taxon>
        <taxon>Actinomycetota</taxon>
        <taxon>Actinomycetes</taxon>
        <taxon>Micrococcales</taxon>
        <taxon>Microbacteriaceae</taxon>
        <taxon>Cryobacterium</taxon>
    </lineage>
</organism>
<dbReference type="Proteomes" id="UP000298313">
    <property type="component" value="Unassembled WGS sequence"/>
</dbReference>
<evidence type="ECO:0000313" key="2">
    <source>
        <dbReference type="Proteomes" id="UP000298313"/>
    </source>
</evidence>
<reference evidence="1 2" key="1">
    <citation type="submission" date="2019-03" db="EMBL/GenBank/DDBJ databases">
        <title>Genomics of glacier-inhabiting Cryobacterium strains.</title>
        <authorList>
            <person name="Liu Q."/>
            <person name="Xin Y.-H."/>
        </authorList>
    </citation>
    <scope>NUCLEOTIDE SEQUENCE [LARGE SCALE GENOMIC DNA]</scope>
    <source>
        <strain evidence="1 2">Hh4</strain>
    </source>
</reference>
<proteinExistence type="predicted"/>
<comment type="caution">
    <text evidence="1">The sequence shown here is derived from an EMBL/GenBank/DDBJ whole genome shotgun (WGS) entry which is preliminary data.</text>
</comment>
<keyword evidence="2" id="KW-1185">Reference proteome</keyword>
<gene>
    <name evidence="1" type="ORF">E3T48_06670</name>
</gene>
<protein>
    <submittedName>
        <fullName evidence="1">Uncharacterized protein</fullName>
    </submittedName>
</protein>
<dbReference type="EMBL" id="SOHH01000056">
    <property type="protein sequence ID" value="TFD79241.1"/>
    <property type="molecule type" value="Genomic_DNA"/>
</dbReference>
<sequence>MSTHHRDAVRSFDTPISLPLAVVTVGEFGAITVTVDGSEFPPESPGAAWSRAQFGDLLDAITQNRSRTVRVEVHESDGPVYTDIIHAENTERAKREQISAVPSRRERRRQASELVEVIGEGFVPGEDITVAIPVSTSEGKADGGARALIDLSHLADDVTDVLLVGHVSGTVIARRLP</sequence>
<name>A0A4R9BA15_9MICO</name>